<feature type="region of interest" description="Disordered" evidence="1">
    <location>
        <begin position="50"/>
        <end position="113"/>
    </location>
</feature>
<sequence length="179" mass="20412">MSDCSADHRAPPKRRRVSLLPGTKSIQVQAWAKFADGIISSFRSPGSPYPVYSGGRSPQIATRQYTRLRRRRPGEEERQQNRRQHHIHRHRSTVGPQPGPVRHPVAGALHGRLPRGSRRRPAFRLSLRCCPSLYCFLLTYRCCPHCCRLPLYLSALLPTSDVIGLSLLPRRVLGRPRLR</sequence>
<gene>
    <name evidence="2" type="ORF">LY79DRAFT_305187</name>
</gene>
<dbReference type="AlphaFoldDB" id="A0AAD8PUU3"/>
<accession>A0AAD8PUU3</accession>
<comment type="caution">
    <text evidence="2">The sequence shown here is derived from an EMBL/GenBank/DDBJ whole genome shotgun (WGS) entry which is preliminary data.</text>
</comment>
<dbReference type="EMBL" id="JAHLJV010000055">
    <property type="protein sequence ID" value="KAK1580382.1"/>
    <property type="molecule type" value="Genomic_DNA"/>
</dbReference>
<evidence type="ECO:0000313" key="2">
    <source>
        <dbReference type="EMBL" id="KAK1580382.1"/>
    </source>
</evidence>
<dbReference type="GeneID" id="85436544"/>
<protein>
    <submittedName>
        <fullName evidence="2">Uncharacterized protein</fullName>
    </submittedName>
</protein>
<reference evidence="2" key="1">
    <citation type="submission" date="2021-06" db="EMBL/GenBank/DDBJ databases">
        <title>Comparative genomics, transcriptomics and evolutionary studies reveal genomic signatures of adaptation to plant cell wall in hemibiotrophic fungi.</title>
        <authorList>
            <consortium name="DOE Joint Genome Institute"/>
            <person name="Baroncelli R."/>
            <person name="Diaz J.F."/>
            <person name="Benocci T."/>
            <person name="Peng M."/>
            <person name="Battaglia E."/>
            <person name="Haridas S."/>
            <person name="Andreopoulos W."/>
            <person name="Labutti K."/>
            <person name="Pangilinan J."/>
            <person name="Floch G.L."/>
            <person name="Makela M.R."/>
            <person name="Henrissat B."/>
            <person name="Grigoriev I.V."/>
            <person name="Crouch J.A."/>
            <person name="De Vries R.P."/>
            <person name="Sukno S.A."/>
            <person name="Thon M.R."/>
        </authorList>
    </citation>
    <scope>NUCLEOTIDE SEQUENCE</scope>
    <source>
        <strain evidence="2">CBS 125086</strain>
    </source>
</reference>
<dbReference type="RefSeq" id="XP_060411429.1">
    <property type="nucleotide sequence ID" value="XM_060552304.1"/>
</dbReference>
<proteinExistence type="predicted"/>
<evidence type="ECO:0000256" key="1">
    <source>
        <dbReference type="SAM" id="MobiDB-lite"/>
    </source>
</evidence>
<keyword evidence="3" id="KW-1185">Reference proteome</keyword>
<feature type="compositionally biased region" description="Basic residues" evidence="1">
    <location>
        <begin position="81"/>
        <end position="92"/>
    </location>
</feature>
<organism evidence="2 3">
    <name type="scientific">Colletotrichum navitas</name>
    <dbReference type="NCBI Taxonomy" id="681940"/>
    <lineage>
        <taxon>Eukaryota</taxon>
        <taxon>Fungi</taxon>
        <taxon>Dikarya</taxon>
        <taxon>Ascomycota</taxon>
        <taxon>Pezizomycotina</taxon>
        <taxon>Sordariomycetes</taxon>
        <taxon>Hypocreomycetidae</taxon>
        <taxon>Glomerellales</taxon>
        <taxon>Glomerellaceae</taxon>
        <taxon>Colletotrichum</taxon>
        <taxon>Colletotrichum graminicola species complex</taxon>
    </lineage>
</organism>
<name>A0AAD8PUU3_9PEZI</name>
<evidence type="ECO:0000313" key="3">
    <source>
        <dbReference type="Proteomes" id="UP001230504"/>
    </source>
</evidence>
<dbReference type="Proteomes" id="UP001230504">
    <property type="component" value="Unassembled WGS sequence"/>
</dbReference>